<keyword evidence="3" id="KW-1185">Reference proteome</keyword>
<evidence type="ECO:0000313" key="3">
    <source>
        <dbReference type="Proteomes" id="UP000030754"/>
    </source>
</evidence>
<accession>U6MT71</accession>
<reference evidence="2" key="2">
    <citation type="submission" date="2013-10" db="EMBL/GenBank/DDBJ databases">
        <authorList>
            <person name="Aslett M."/>
        </authorList>
    </citation>
    <scope>NUCLEOTIDE SEQUENCE [LARGE SCALE GENOMIC DNA]</scope>
    <source>
        <strain evidence="2">Houghton</strain>
    </source>
</reference>
<feature type="compositionally biased region" description="Polar residues" evidence="1">
    <location>
        <begin position="59"/>
        <end position="68"/>
    </location>
</feature>
<dbReference type="RefSeq" id="XP_013434111.1">
    <property type="nucleotide sequence ID" value="XM_013578657.1"/>
</dbReference>
<dbReference type="VEuPathDB" id="ToxoDB:ENH_00008530"/>
<feature type="region of interest" description="Disordered" evidence="1">
    <location>
        <begin position="38"/>
        <end position="68"/>
    </location>
</feature>
<dbReference type="EMBL" id="HG723242">
    <property type="protein sequence ID" value="CDJ65644.1"/>
    <property type="molecule type" value="Genomic_DNA"/>
</dbReference>
<reference evidence="2" key="1">
    <citation type="submission" date="2013-10" db="EMBL/GenBank/DDBJ databases">
        <title>Genomic analysis of the causative agents of coccidiosis in chickens.</title>
        <authorList>
            <person name="Reid A.J."/>
            <person name="Blake D."/>
            <person name="Billington K."/>
            <person name="Browne H."/>
            <person name="Dunn M."/>
            <person name="Hung S."/>
            <person name="Kawahara F."/>
            <person name="Miranda-Saavedra D."/>
            <person name="Mourier T."/>
            <person name="Nagra H."/>
            <person name="Otto T.D."/>
            <person name="Rawlings N."/>
            <person name="Sanchez A."/>
            <person name="Sanders M."/>
            <person name="Subramaniam C."/>
            <person name="Tay Y."/>
            <person name="Dear P."/>
            <person name="Doerig C."/>
            <person name="Gruber A."/>
            <person name="Parkinson J."/>
            <person name="Shirley M."/>
            <person name="Wan K.L."/>
            <person name="Berriman M."/>
            <person name="Tomley F."/>
            <person name="Pain A."/>
        </authorList>
    </citation>
    <scope>NUCLEOTIDE SEQUENCE [LARGE SCALE GENOMIC DNA]</scope>
    <source>
        <strain evidence="2">Houghton</strain>
    </source>
</reference>
<dbReference type="Proteomes" id="UP000030754">
    <property type="component" value="Unassembled WGS sequence"/>
</dbReference>
<evidence type="ECO:0000256" key="1">
    <source>
        <dbReference type="SAM" id="MobiDB-lite"/>
    </source>
</evidence>
<dbReference type="AlphaFoldDB" id="U6MT71"/>
<evidence type="ECO:0000313" key="2">
    <source>
        <dbReference type="EMBL" id="CDJ65644.1"/>
    </source>
</evidence>
<name>U6MT71_9EIME</name>
<gene>
    <name evidence="2" type="ORF">ENH_00008530</name>
</gene>
<organism evidence="2 3">
    <name type="scientific">Eimeria necatrix</name>
    <dbReference type="NCBI Taxonomy" id="51315"/>
    <lineage>
        <taxon>Eukaryota</taxon>
        <taxon>Sar</taxon>
        <taxon>Alveolata</taxon>
        <taxon>Apicomplexa</taxon>
        <taxon>Conoidasida</taxon>
        <taxon>Coccidia</taxon>
        <taxon>Eucoccidiorida</taxon>
        <taxon>Eimeriorina</taxon>
        <taxon>Eimeriidae</taxon>
        <taxon>Eimeria</taxon>
    </lineage>
</organism>
<protein>
    <submittedName>
        <fullName evidence="2">Uncharacterized protein</fullName>
    </submittedName>
</protein>
<proteinExistence type="predicted"/>
<dbReference type="GeneID" id="25471040"/>
<sequence length="105" mass="11440">MAEFGQLTQITVAGEKAHSGELCKSSCMHLQSSRQTFKSRPLPCRQSGKPAEHKGKWQSGGQRETSGCFSSNETRFSFGNAWILLADPSSIPTDRRKPSGLPASK</sequence>